<evidence type="ECO:0000313" key="2">
    <source>
        <dbReference type="Proteomes" id="UP000050761"/>
    </source>
</evidence>
<reference evidence="1 2" key="1">
    <citation type="submission" date="2018-11" db="EMBL/GenBank/DDBJ databases">
        <authorList>
            <consortium name="Pathogen Informatics"/>
        </authorList>
    </citation>
    <scope>NUCLEOTIDE SEQUENCE [LARGE SCALE GENOMIC DNA]</scope>
</reference>
<dbReference type="EMBL" id="UZAH01025332">
    <property type="protein sequence ID" value="VDO61699.1"/>
    <property type="molecule type" value="Genomic_DNA"/>
</dbReference>
<accession>A0A183FE34</accession>
<organism evidence="2 3">
    <name type="scientific">Heligmosomoides polygyrus</name>
    <name type="common">Parasitic roundworm</name>
    <dbReference type="NCBI Taxonomy" id="6339"/>
    <lineage>
        <taxon>Eukaryota</taxon>
        <taxon>Metazoa</taxon>
        <taxon>Ecdysozoa</taxon>
        <taxon>Nematoda</taxon>
        <taxon>Chromadorea</taxon>
        <taxon>Rhabditida</taxon>
        <taxon>Rhabditina</taxon>
        <taxon>Rhabditomorpha</taxon>
        <taxon>Strongyloidea</taxon>
        <taxon>Heligmosomidae</taxon>
        <taxon>Heligmosomoides</taxon>
    </lineage>
</organism>
<name>A0A183FE34_HELPZ</name>
<protein>
    <submittedName>
        <fullName evidence="3">AsmA family protein</fullName>
    </submittedName>
</protein>
<dbReference type="Proteomes" id="UP000050761">
    <property type="component" value="Unassembled WGS sequence"/>
</dbReference>
<accession>A0A3P7X6T2</accession>
<evidence type="ECO:0000313" key="1">
    <source>
        <dbReference type="EMBL" id="VDO61699.1"/>
    </source>
</evidence>
<evidence type="ECO:0000313" key="3">
    <source>
        <dbReference type="WBParaSite" id="HPBE_0000458101-mRNA-1"/>
    </source>
</evidence>
<sequence length="77" mass="8497">MLFSCPGSLLQAATGSLDASLSDDRLKLNSRQTPGWYDRLAMFGLKLDVKKSVGSGKMAPIKLTPWRTAQTVKTKRR</sequence>
<dbReference type="WBParaSite" id="HPBE_0000458101-mRNA-1">
    <property type="protein sequence ID" value="HPBE_0000458101-mRNA-1"/>
    <property type="gene ID" value="HPBE_0000458101"/>
</dbReference>
<keyword evidence="2" id="KW-1185">Reference proteome</keyword>
<proteinExistence type="predicted"/>
<dbReference type="AlphaFoldDB" id="A0A183FE34"/>
<reference evidence="3" key="2">
    <citation type="submission" date="2019-09" db="UniProtKB">
        <authorList>
            <consortium name="WormBaseParasite"/>
        </authorList>
    </citation>
    <scope>IDENTIFICATION</scope>
</reference>
<gene>
    <name evidence="1" type="ORF">HPBE_LOCUS4582</name>
</gene>